<feature type="transmembrane region" description="Helical" evidence="6">
    <location>
        <begin position="57"/>
        <end position="78"/>
    </location>
</feature>
<feature type="transmembrane region" description="Helical" evidence="6">
    <location>
        <begin position="21"/>
        <end position="42"/>
    </location>
</feature>
<protein>
    <submittedName>
        <fullName evidence="8">RDD family protein</fullName>
    </submittedName>
</protein>
<dbReference type="Proteomes" id="UP001178354">
    <property type="component" value="Unassembled WGS sequence"/>
</dbReference>
<evidence type="ECO:0000313" key="8">
    <source>
        <dbReference type="EMBL" id="MDP1520454.1"/>
    </source>
</evidence>
<evidence type="ECO:0000256" key="3">
    <source>
        <dbReference type="ARBA" id="ARBA00022692"/>
    </source>
</evidence>
<keyword evidence="5 6" id="KW-0472">Membrane</keyword>
<comment type="caution">
    <text evidence="8">The sequence shown here is derived from an EMBL/GenBank/DDBJ whole genome shotgun (WGS) entry which is preliminary data.</text>
</comment>
<evidence type="ECO:0000313" key="9">
    <source>
        <dbReference type="Proteomes" id="UP001178354"/>
    </source>
</evidence>
<dbReference type="PANTHER" id="PTHR36115">
    <property type="entry name" value="PROLINE-RICH ANTIGEN HOMOLOG-RELATED"/>
    <property type="match status" value="1"/>
</dbReference>
<dbReference type="InterPro" id="IPR010432">
    <property type="entry name" value="RDD"/>
</dbReference>
<keyword evidence="2" id="KW-1003">Cell membrane</keyword>
<dbReference type="EMBL" id="JAUUUU010000002">
    <property type="protein sequence ID" value="MDP1520454.1"/>
    <property type="molecule type" value="Genomic_DNA"/>
</dbReference>
<keyword evidence="3 6" id="KW-0812">Transmembrane</keyword>
<evidence type="ECO:0000256" key="5">
    <source>
        <dbReference type="ARBA" id="ARBA00023136"/>
    </source>
</evidence>
<gene>
    <name evidence="8" type="ORF">Q8A57_05660</name>
</gene>
<feature type="domain" description="RDD" evidence="7">
    <location>
        <begin position="12"/>
        <end position="142"/>
    </location>
</feature>
<dbReference type="Pfam" id="PF06271">
    <property type="entry name" value="RDD"/>
    <property type="match status" value="1"/>
</dbReference>
<dbReference type="RefSeq" id="WP_305170020.1">
    <property type="nucleotide sequence ID" value="NZ_JAUUUU010000002.1"/>
</dbReference>
<evidence type="ECO:0000259" key="7">
    <source>
        <dbReference type="Pfam" id="PF06271"/>
    </source>
</evidence>
<keyword evidence="4 6" id="KW-1133">Transmembrane helix</keyword>
<proteinExistence type="predicted"/>
<name>A0AAW8B2K2_9GAMM</name>
<dbReference type="GO" id="GO:0005886">
    <property type="term" value="C:plasma membrane"/>
    <property type="evidence" value="ECO:0007669"/>
    <property type="project" value="UniProtKB-SubCell"/>
</dbReference>
<sequence>MNLETNTALPPASLIRRLMAMIYDAFLLLGITFAYGVVVFLLRKLFGDDTLQAPHGALQAFILLGLLLCWAFFYVWCWQRSGQTLGMKSWRIQLQAEDGSLPDWKICWIRCLLAPISLAALGIGYFWCLFDKNGDCLHDKWSHSRTLLLPKPAKKKKA</sequence>
<reference evidence="8" key="1">
    <citation type="journal article" date="2010" name="Int. J. Syst. Evol. Microbiol.">
        <title>Porticoccus litoralis gen. nov., sp. nov., a gammaproteobacterium isolated from the Yellow Sea.</title>
        <authorList>
            <person name="Oh H.M."/>
            <person name="Kim H."/>
            <person name="Kim K.M."/>
            <person name="Min G.S."/>
            <person name="Cho J.C."/>
        </authorList>
    </citation>
    <scope>NUCLEOTIDE SEQUENCE</scope>
    <source>
        <strain evidence="8">DSM 25064</strain>
    </source>
</reference>
<keyword evidence="9" id="KW-1185">Reference proteome</keyword>
<organism evidence="8 9">
    <name type="scientific">Porticoccus litoralis</name>
    <dbReference type="NCBI Taxonomy" id="434086"/>
    <lineage>
        <taxon>Bacteria</taxon>
        <taxon>Pseudomonadati</taxon>
        <taxon>Pseudomonadota</taxon>
        <taxon>Gammaproteobacteria</taxon>
        <taxon>Cellvibrionales</taxon>
        <taxon>Porticoccaceae</taxon>
        <taxon>Porticoccus</taxon>
    </lineage>
</organism>
<evidence type="ECO:0000256" key="2">
    <source>
        <dbReference type="ARBA" id="ARBA00022475"/>
    </source>
</evidence>
<evidence type="ECO:0000256" key="6">
    <source>
        <dbReference type="SAM" id="Phobius"/>
    </source>
</evidence>
<feature type="transmembrane region" description="Helical" evidence="6">
    <location>
        <begin position="107"/>
        <end position="127"/>
    </location>
</feature>
<evidence type="ECO:0000256" key="4">
    <source>
        <dbReference type="ARBA" id="ARBA00022989"/>
    </source>
</evidence>
<dbReference type="InterPro" id="IPR051791">
    <property type="entry name" value="Pra-immunoreactive"/>
</dbReference>
<reference evidence="8" key="2">
    <citation type="submission" date="2023-08" db="EMBL/GenBank/DDBJ databases">
        <authorList>
            <person name="Luo J."/>
        </authorList>
    </citation>
    <scope>NUCLEOTIDE SEQUENCE</scope>
    <source>
        <strain evidence="8">DSM 25064</strain>
    </source>
</reference>
<accession>A0AAW8B2K2</accession>
<dbReference type="PANTHER" id="PTHR36115:SF10">
    <property type="entry name" value="RDD DOMAIN-CONTAINING PROTEIN"/>
    <property type="match status" value="1"/>
</dbReference>
<dbReference type="AlphaFoldDB" id="A0AAW8B2K2"/>
<evidence type="ECO:0000256" key="1">
    <source>
        <dbReference type="ARBA" id="ARBA00004651"/>
    </source>
</evidence>
<comment type="subcellular location">
    <subcellularLocation>
        <location evidence="1">Cell membrane</location>
        <topology evidence="1">Multi-pass membrane protein</topology>
    </subcellularLocation>
</comment>